<keyword evidence="3" id="KW-1185">Reference proteome</keyword>
<dbReference type="PANTHER" id="PTHR31435">
    <property type="entry name" value="PROTEIN NATD1"/>
    <property type="match status" value="1"/>
</dbReference>
<sequence>MTDRIDIVHVPERHRYELRDGDKRIGMELYRVQDDGAVYAFDHTEVDEGYSGLGLASRLVKFALDDVRSKGARIRPYCPYVRAFLRRHAEYRDLVVDGFVEPED</sequence>
<gene>
    <name evidence="2" type="ORF">L0M17_20705</name>
</gene>
<dbReference type="SUPFAM" id="SSF55729">
    <property type="entry name" value="Acyl-CoA N-acyltransferases (Nat)"/>
    <property type="match status" value="1"/>
</dbReference>
<dbReference type="Gene3D" id="3.40.630.30">
    <property type="match status" value="1"/>
</dbReference>
<dbReference type="Pfam" id="PF14542">
    <property type="entry name" value="Acetyltransf_CG"/>
    <property type="match status" value="1"/>
</dbReference>
<organism evidence="2 3">
    <name type="scientific">Sinomonas terrae</name>
    <dbReference type="NCBI Taxonomy" id="2908838"/>
    <lineage>
        <taxon>Bacteria</taxon>
        <taxon>Bacillati</taxon>
        <taxon>Actinomycetota</taxon>
        <taxon>Actinomycetes</taxon>
        <taxon>Micrococcales</taxon>
        <taxon>Micrococcaceae</taxon>
        <taxon>Sinomonas</taxon>
    </lineage>
</organism>
<evidence type="ECO:0000313" key="2">
    <source>
        <dbReference type="EMBL" id="MCH6472354.1"/>
    </source>
</evidence>
<name>A0ABS9U6Q4_9MICC</name>
<dbReference type="PROSITE" id="PS51729">
    <property type="entry name" value="GNAT_YJDJ"/>
    <property type="match status" value="1"/>
</dbReference>
<protein>
    <submittedName>
        <fullName evidence="2">N-acetyltransferase</fullName>
    </submittedName>
</protein>
<evidence type="ECO:0000259" key="1">
    <source>
        <dbReference type="PROSITE" id="PS51729"/>
    </source>
</evidence>
<feature type="domain" description="N-acetyltransferase" evidence="1">
    <location>
        <begin position="8"/>
        <end position="96"/>
    </location>
</feature>
<dbReference type="InterPro" id="IPR016181">
    <property type="entry name" value="Acyl_CoA_acyltransferase"/>
</dbReference>
<accession>A0ABS9U6Q4</accession>
<reference evidence="2 3" key="1">
    <citation type="submission" date="2022-03" db="EMBL/GenBank/DDBJ databases">
        <title>Sinomonas sp. isolated from a soil.</title>
        <authorList>
            <person name="Han J."/>
            <person name="Kim D.-U."/>
        </authorList>
    </citation>
    <scope>NUCLEOTIDE SEQUENCE [LARGE SCALE GENOMIC DNA]</scope>
    <source>
        <strain evidence="2 3">5-5</strain>
    </source>
</reference>
<dbReference type="PANTHER" id="PTHR31435:SF10">
    <property type="entry name" value="BSR4717 PROTEIN"/>
    <property type="match status" value="1"/>
</dbReference>
<dbReference type="InterPro" id="IPR031165">
    <property type="entry name" value="GNAT_YJDJ"/>
</dbReference>
<comment type="caution">
    <text evidence="2">The sequence shown here is derived from an EMBL/GenBank/DDBJ whole genome shotgun (WGS) entry which is preliminary data.</text>
</comment>
<proteinExistence type="predicted"/>
<evidence type="ECO:0000313" key="3">
    <source>
        <dbReference type="Proteomes" id="UP001202922"/>
    </source>
</evidence>
<dbReference type="Proteomes" id="UP001202922">
    <property type="component" value="Unassembled WGS sequence"/>
</dbReference>
<dbReference type="InterPro" id="IPR045057">
    <property type="entry name" value="Gcn5-rel_NAT"/>
</dbReference>
<dbReference type="EMBL" id="JAKZBV010000001">
    <property type="protein sequence ID" value="MCH6472354.1"/>
    <property type="molecule type" value="Genomic_DNA"/>
</dbReference>
<dbReference type="RefSeq" id="WP_241056247.1">
    <property type="nucleotide sequence ID" value="NZ_JAKZBV010000001.1"/>
</dbReference>